<keyword evidence="3" id="KW-1133">Transmembrane helix</keyword>
<accession>A0ABS8DCA2</accession>
<comment type="similarity">
    <text evidence="1">Belongs to the short-chain dehydrogenases/reductases (SDR) family.</text>
</comment>
<dbReference type="PRINTS" id="PR00081">
    <property type="entry name" value="GDHRDH"/>
</dbReference>
<dbReference type="PANTHER" id="PTHR42901">
    <property type="entry name" value="ALCOHOL DEHYDROGENASE"/>
    <property type="match status" value="1"/>
</dbReference>
<dbReference type="SUPFAM" id="SSF51735">
    <property type="entry name" value="NAD(P)-binding Rossmann-fold domains"/>
    <property type="match status" value="1"/>
</dbReference>
<dbReference type="PANTHER" id="PTHR42901:SF1">
    <property type="entry name" value="ALCOHOL DEHYDROGENASE"/>
    <property type="match status" value="1"/>
</dbReference>
<proteinExistence type="inferred from homology"/>
<dbReference type="Pfam" id="PF00106">
    <property type="entry name" value="adh_short"/>
    <property type="match status" value="1"/>
</dbReference>
<protein>
    <submittedName>
        <fullName evidence="4">SDR family NAD(P)-dependent oxidoreductase</fullName>
    </submittedName>
</protein>
<dbReference type="InterPro" id="IPR002347">
    <property type="entry name" value="SDR_fam"/>
</dbReference>
<keyword evidence="3" id="KW-0472">Membrane</keyword>
<comment type="caution">
    <text evidence="4">The sequence shown here is derived from an EMBL/GenBank/DDBJ whole genome shotgun (WGS) entry which is preliminary data.</text>
</comment>
<organism evidence="4 5">
    <name type="scientific">Leeia speluncae</name>
    <dbReference type="NCBI Taxonomy" id="2884804"/>
    <lineage>
        <taxon>Bacteria</taxon>
        <taxon>Pseudomonadati</taxon>
        <taxon>Pseudomonadota</taxon>
        <taxon>Betaproteobacteria</taxon>
        <taxon>Neisseriales</taxon>
        <taxon>Leeiaceae</taxon>
        <taxon>Leeia</taxon>
    </lineage>
</organism>
<sequence>MTNYEAPKDLLKDKVILVTGASTGVGAAVAESAAALGATVILLARRVKWLEKVYDRILAAGGAEPAIMPMDLSVAGEHEFNHAASVVERQLKRLDGIVHCAALDDQLSPMEMDSVDNYVKRLRVNTVAPFALTKAFLPLLKNADNASIILTSESHTAAPQAYWTGNSSTRLAAEHAALGWAQEWERFDNLRVNIVVPGPINSPFRGRTHPGEDRERLPTVASVVPTYLYLLGADSKDVRGQRIQVHGA</sequence>
<evidence type="ECO:0000313" key="4">
    <source>
        <dbReference type="EMBL" id="MCB6185268.1"/>
    </source>
</evidence>
<keyword evidence="2" id="KW-0560">Oxidoreductase</keyword>
<feature type="transmembrane region" description="Helical" evidence="3">
    <location>
        <begin position="15"/>
        <end position="44"/>
    </location>
</feature>
<evidence type="ECO:0000256" key="3">
    <source>
        <dbReference type="SAM" id="Phobius"/>
    </source>
</evidence>
<dbReference type="Proteomes" id="UP001165395">
    <property type="component" value="Unassembled WGS sequence"/>
</dbReference>
<name>A0ABS8DCA2_9NEIS</name>
<keyword evidence="3" id="KW-0812">Transmembrane</keyword>
<gene>
    <name evidence="4" type="ORF">LIN78_17110</name>
</gene>
<evidence type="ECO:0000256" key="1">
    <source>
        <dbReference type="ARBA" id="ARBA00006484"/>
    </source>
</evidence>
<dbReference type="InterPro" id="IPR036291">
    <property type="entry name" value="NAD(P)-bd_dom_sf"/>
</dbReference>
<keyword evidence="5" id="KW-1185">Reference proteome</keyword>
<evidence type="ECO:0000313" key="5">
    <source>
        <dbReference type="Proteomes" id="UP001165395"/>
    </source>
</evidence>
<dbReference type="Gene3D" id="3.40.50.720">
    <property type="entry name" value="NAD(P)-binding Rossmann-like Domain"/>
    <property type="match status" value="1"/>
</dbReference>
<dbReference type="RefSeq" id="WP_227182100.1">
    <property type="nucleotide sequence ID" value="NZ_JAJBZT010000014.1"/>
</dbReference>
<reference evidence="4" key="1">
    <citation type="submission" date="2021-10" db="EMBL/GenBank/DDBJ databases">
        <title>The complete genome sequence of Leeia sp. TBRC 13508.</title>
        <authorList>
            <person name="Charoenyingcharoen P."/>
            <person name="Yukphan P."/>
        </authorList>
    </citation>
    <scope>NUCLEOTIDE SEQUENCE</scope>
    <source>
        <strain evidence="4">TBRC 13508</strain>
    </source>
</reference>
<dbReference type="EMBL" id="JAJBZT010000014">
    <property type="protein sequence ID" value="MCB6185268.1"/>
    <property type="molecule type" value="Genomic_DNA"/>
</dbReference>
<evidence type="ECO:0000256" key="2">
    <source>
        <dbReference type="ARBA" id="ARBA00023002"/>
    </source>
</evidence>